<sequence>MAARFSDIAPSLRVALWAHGRSRSTAFELAIAGEPSIKVFHEQFVMAYCEGEERICHEDYSRGPPIPGYRYQEVKDRLEKTSCPEKSAIFMKDNAGCLGGRKTINTYPRVIFTHSLFVIQRHPSCPRTSVL</sequence>
<dbReference type="GeneID" id="100367730"/>
<evidence type="ECO:0000313" key="2">
    <source>
        <dbReference type="RefSeq" id="XP_002736882.1"/>
    </source>
</evidence>
<organism evidence="1 2">
    <name type="scientific">Saccoglossus kowalevskii</name>
    <name type="common">Acorn worm</name>
    <dbReference type="NCBI Taxonomy" id="10224"/>
    <lineage>
        <taxon>Eukaryota</taxon>
        <taxon>Metazoa</taxon>
        <taxon>Hemichordata</taxon>
        <taxon>Enteropneusta</taxon>
        <taxon>Harrimaniidae</taxon>
        <taxon>Saccoglossus</taxon>
    </lineage>
</organism>
<reference evidence="2" key="1">
    <citation type="submission" date="2025-08" db="UniProtKB">
        <authorList>
            <consortium name="RefSeq"/>
        </authorList>
    </citation>
    <scope>IDENTIFICATION</scope>
    <source>
        <tissue evidence="2">Testes</tissue>
    </source>
</reference>
<gene>
    <name evidence="2" type="primary">LOC100367730</name>
</gene>
<proteinExistence type="predicted"/>
<accession>A0ABM0GTA3</accession>
<dbReference type="RefSeq" id="XP_002736882.1">
    <property type="nucleotide sequence ID" value="XM_002736836.1"/>
</dbReference>
<name>A0ABM0GTA3_SACKO</name>
<evidence type="ECO:0000313" key="1">
    <source>
        <dbReference type="Proteomes" id="UP000694865"/>
    </source>
</evidence>
<keyword evidence="1" id="KW-1185">Reference proteome</keyword>
<dbReference type="Proteomes" id="UP000694865">
    <property type="component" value="Unplaced"/>
</dbReference>
<protein>
    <submittedName>
        <fullName evidence="2">Uncharacterized protein LOC100367730</fullName>
    </submittedName>
</protein>